<feature type="domain" description="BPTI/Kunitz inhibitor" evidence="6">
    <location>
        <begin position="100"/>
        <end position="150"/>
    </location>
</feature>
<dbReference type="EMBL" id="GACK01011097">
    <property type="protein sequence ID" value="JAA53937.1"/>
    <property type="molecule type" value="mRNA"/>
</dbReference>
<dbReference type="SUPFAM" id="SSF57362">
    <property type="entry name" value="BPTI-like"/>
    <property type="match status" value="3"/>
</dbReference>
<feature type="chain" id="PRO_5003980769" evidence="5">
    <location>
        <begin position="19"/>
        <end position="255"/>
    </location>
</feature>
<dbReference type="GO" id="GO:0004867">
    <property type="term" value="F:serine-type endopeptidase inhibitor activity"/>
    <property type="evidence" value="ECO:0007669"/>
    <property type="project" value="UniProtKB-KW"/>
</dbReference>
<keyword evidence="2" id="KW-0722">Serine protease inhibitor</keyword>
<dbReference type="PROSITE" id="PS50279">
    <property type="entry name" value="BPTI_KUNITZ_2"/>
    <property type="match status" value="3"/>
</dbReference>
<reference evidence="7" key="2">
    <citation type="journal article" date="2015" name="J. Proteomics">
        <title>Sexual differences in the sialomes of the zebra tick, Rhipicephalus pulchellus.</title>
        <authorList>
            <person name="Tan A.W."/>
            <person name="Francischetti I.M."/>
            <person name="Slovak M."/>
            <person name="Kini R.M."/>
            <person name="Ribeiro J.M."/>
        </authorList>
    </citation>
    <scope>NUCLEOTIDE SEQUENCE</scope>
    <source>
        <tissue evidence="7">Salivary gland</tissue>
    </source>
</reference>
<organism evidence="7">
    <name type="scientific">Rhipicephalus pulchellus</name>
    <name type="common">Yellow backed tick</name>
    <name type="synonym">Dermacentor pulchellus</name>
    <dbReference type="NCBI Taxonomy" id="72859"/>
    <lineage>
        <taxon>Eukaryota</taxon>
        <taxon>Metazoa</taxon>
        <taxon>Ecdysozoa</taxon>
        <taxon>Arthropoda</taxon>
        <taxon>Chelicerata</taxon>
        <taxon>Arachnida</taxon>
        <taxon>Acari</taxon>
        <taxon>Parasitiformes</taxon>
        <taxon>Ixodida</taxon>
        <taxon>Ixodoidea</taxon>
        <taxon>Ixodidae</taxon>
        <taxon>Rhipicephalinae</taxon>
        <taxon>Rhipicephalus</taxon>
        <taxon>Rhipicephalus</taxon>
    </lineage>
</organism>
<reference evidence="7" key="1">
    <citation type="submission" date="2012-11" db="EMBL/GenBank/DDBJ databases">
        <authorList>
            <person name="Lucero-Rivera Y.E."/>
            <person name="Tovar-Ramirez D."/>
        </authorList>
    </citation>
    <scope>NUCLEOTIDE SEQUENCE</scope>
    <source>
        <tissue evidence="7">Salivary gland</tissue>
    </source>
</reference>
<sequence>MKLVANLVVLVCVNYVYGSSWFKDTKKENGLIKEQLKACSKPPFVGVCHPLNEAWYYDKKDNSCKLLKRGTCAGGNNLFPTMKRCMKSCIPLTPNNSPTCLQRPVIGSCAPVIVSWYYDATSGFCKMFNHTICGGGPNMFLTEMKCQSACRLNKKPKAVCSLKPSPGRCLFANRRWYFNEADNTCRLFLKKRCGSNDNAFATQLKCLERCSYNKATCVNCVQTQGNELPSAKAPGKPDQTALSNGIPVYRPHNLS</sequence>
<keyword evidence="5" id="KW-0732">Signal</keyword>
<dbReference type="InterPro" id="IPR002223">
    <property type="entry name" value="Kunitz_BPTI"/>
</dbReference>
<protein>
    <submittedName>
        <fullName evidence="7">Putative trilaris</fullName>
    </submittedName>
</protein>
<dbReference type="CDD" id="cd00109">
    <property type="entry name" value="Kunitz-type"/>
    <property type="match status" value="1"/>
</dbReference>
<evidence type="ECO:0000256" key="5">
    <source>
        <dbReference type="SAM" id="SignalP"/>
    </source>
</evidence>
<dbReference type="PANTHER" id="PTHR10083:SF374">
    <property type="entry name" value="BPTI_KUNITZ INHIBITOR DOMAIN-CONTAINING PROTEIN"/>
    <property type="match status" value="1"/>
</dbReference>
<name>L7LQY3_RHIPC</name>
<dbReference type="AlphaFoldDB" id="L7LQY3"/>
<accession>L7LQY3</accession>
<proteinExistence type="evidence at transcript level"/>
<dbReference type="GO" id="GO:0005615">
    <property type="term" value="C:extracellular space"/>
    <property type="evidence" value="ECO:0007669"/>
    <property type="project" value="TreeGrafter"/>
</dbReference>
<evidence type="ECO:0000256" key="2">
    <source>
        <dbReference type="ARBA" id="ARBA00022900"/>
    </source>
</evidence>
<evidence type="ECO:0000256" key="3">
    <source>
        <dbReference type="ARBA" id="ARBA00023157"/>
    </source>
</evidence>
<feature type="domain" description="BPTI/Kunitz inhibitor" evidence="6">
    <location>
        <begin position="39"/>
        <end position="89"/>
    </location>
</feature>
<evidence type="ECO:0000256" key="4">
    <source>
        <dbReference type="SAM" id="MobiDB-lite"/>
    </source>
</evidence>
<dbReference type="SMART" id="SM00131">
    <property type="entry name" value="KU"/>
    <property type="match status" value="3"/>
</dbReference>
<dbReference type="InterPro" id="IPR036880">
    <property type="entry name" value="Kunitz_BPTI_sf"/>
</dbReference>
<feature type="domain" description="BPTI/Kunitz inhibitor" evidence="6">
    <location>
        <begin position="160"/>
        <end position="210"/>
    </location>
</feature>
<evidence type="ECO:0000256" key="1">
    <source>
        <dbReference type="ARBA" id="ARBA00022690"/>
    </source>
</evidence>
<dbReference type="Pfam" id="PF00014">
    <property type="entry name" value="Kunitz_BPTI"/>
    <property type="match status" value="3"/>
</dbReference>
<evidence type="ECO:0000259" key="6">
    <source>
        <dbReference type="PROSITE" id="PS50279"/>
    </source>
</evidence>
<dbReference type="PANTHER" id="PTHR10083">
    <property type="entry name" value="KUNITZ-TYPE PROTEASE INHIBITOR-RELATED"/>
    <property type="match status" value="1"/>
</dbReference>
<feature type="signal peptide" evidence="5">
    <location>
        <begin position="1"/>
        <end position="18"/>
    </location>
</feature>
<feature type="region of interest" description="Disordered" evidence="4">
    <location>
        <begin position="230"/>
        <end position="255"/>
    </location>
</feature>
<keyword evidence="3" id="KW-1015">Disulfide bond</keyword>
<dbReference type="Gene3D" id="4.10.410.10">
    <property type="entry name" value="Pancreatic trypsin inhibitor Kunitz domain"/>
    <property type="match status" value="3"/>
</dbReference>
<keyword evidence="1" id="KW-0646">Protease inhibitor</keyword>
<evidence type="ECO:0000313" key="7">
    <source>
        <dbReference type="EMBL" id="JAA53937.1"/>
    </source>
</evidence>
<dbReference type="InterPro" id="IPR050098">
    <property type="entry name" value="TFPI/VKTCI-like"/>
</dbReference>